<keyword evidence="2" id="KW-0418">Kinase</keyword>
<feature type="compositionally biased region" description="Polar residues" evidence="1">
    <location>
        <begin position="274"/>
        <end position="294"/>
    </location>
</feature>
<feature type="region of interest" description="Disordered" evidence="1">
    <location>
        <begin position="267"/>
        <end position="310"/>
    </location>
</feature>
<organism evidence="2 3">
    <name type="scientific">Rothia mucilaginosa (strain DY-18)</name>
    <name type="common">Stomatococcus mucilaginosus</name>
    <dbReference type="NCBI Taxonomy" id="680646"/>
    <lineage>
        <taxon>Bacteria</taxon>
        <taxon>Bacillati</taxon>
        <taxon>Actinomycetota</taxon>
        <taxon>Actinomycetes</taxon>
        <taxon>Micrococcales</taxon>
        <taxon>Micrococcaceae</taxon>
        <taxon>Rothia</taxon>
    </lineage>
</organism>
<evidence type="ECO:0000313" key="2">
    <source>
        <dbReference type="EMBL" id="BAI65281.1"/>
    </source>
</evidence>
<protein>
    <submittedName>
        <fullName evidence="2">Signal transduction histidine kinase</fullName>
    </submittedName>
</protein>
<reference evidence="2 3" key="3">
    <citation type="journal article" date="2010" name="Sequencing">
        <title>Complete Genome Sequence of Rothia mucilaginosa DY-18: A Clinical Isolate with Dense Meshwork-Like Structures from a Persistent Apical Periodontitis Lesion.</title>
        <authorList>
            <person name="Yamane K."/>
            <person name="Nambu T."/>
            <person name="Yamanaka T."/>
            <person name="Mashimo C."/>
            <person name="Sugimori C."/>
            <person name="Leung K.-P."/>
            <person name="Fukushima H."/>
        </authorList>
    </citation>
    <scope>NUCLEOTIDE SEQUENCE [LARGE SCALE GENOMIC DNA]</scope>
    <source>
        <strain evidence="2 3">DY-18</strain>
    </source>
</reference>
<evidence type="ECO:0000256" key="1">
    <source>
        <dbReference type="SAM" id="MobiDB-lite"/>
    </source>
</evidence>
<dbReference type="EMBL" id="AP011540">
    <property type="protein sequence ID" value="BAI65281.1"/>
    <property type="molecule type" value="Genomic_DNA"/>
</dbReference>
<name>D2NNR3_ROTMD</name>
<sequence length="310" mass="33920">MHARVRAEPGQLAARKLAGSNRRILNRLLHAVVRVLKGASELRVTNRTGGGLPLLQPLHIQGTNLIEQTLLVHQHHTAVQTLVQQGTIHIQTNLNTLRHVLAHRHKRRERATRHLEHLQGSNNAALILHPRSRLRVDLRQAGMQNTNALGTCLLLQTLTHPRIRAGELQFIQGGTYIQTGTTHQNRVAATTANLLNQLTATLLKLRHGRLIPHVHNVQQVVRNAAHLLRGDLRGTNIHTPVELHRISVNALTVQAQSQLNGERALTGAGRAHNSDNGQSFGDSHAPHSTGSLTPTCGGGASPKNRAHDSL</sequence>
<keyword evidence="2" id="KW-0808">Transferase</keyword>
<proteinExistence type="predicted"/>
<accession>D2NNR3</accession>
<dbReference type="AlphaFoldDB" id="D2NNR3"/>
<dbReference type="Proteomes" id="UP000001883">
    <property type="component" value="Chromosome"/>
</dbReference>
<dbReference type="HOGENOM" id="CLU_896826_0_0_11"/>
<keyword evidence="3" id="KW-1185">Reference proteome</keyword>
<reference evidence="3" key="1">
    <citation type="submission" date="2009-07" db="EMBL/GenBank/DDBJ databases">
        <title>Complete genome sequence of Rothia mucilaginosa DJ.</title>
        <authorList>
            <person name="Yamane K."/>
            <person name="Nambu T."/>
            <person name="Mashimo C."/>
            <person name="Sugimori C."/>
            <person name="Yamanaka T."/>
            <person name="Leung K."/>
            <person name="Fukushima H."/>
        </authorList>
    </citation>
    <scope>NUCLEOTIDE SEQUENCE [LARGE SCALE GENOMIC DNA]</scope>
    <source>
        <strain evidence="3">DY-18</strain>
    </source>
</reference>
<dbReference type="KEGG" id="rmu:RMDY18_14490"/>
<evidence type="ECO:0000313" key="3">
    <source>
        <dbReference type="Proteomes" id="UP000001883"/>
    </source>
</evidence>
<gene>
    <name evidence="2" type="ordered locus">RMDY18_14490</name>
</gene>
<reference evidence="2 3" key="2">
    <citation type="journal article" date="2010" name="J Osaka Dent Univ">
        <title>Isolation and identification of Rothia mucilaginosa from persistent apical periodontitis lesions.</title>
        <authorList>
            <person name="Yamane K."/>
            <person name="Yoshida M."/>
            <person name="Fujihira T."/>
            <person name="Baba T."/>
            <person name="Tsuji N."/>
            <person name="Hayashi H."/>
            <person name="Sugimori C."/>
            <person name="Yamanaka T."/>
            <person name="Mashimo C."/>
            <person name="Nambu T."/>
            <person name="Kawai H."/>
            <person name="Fukushima H."/>
        </authorList>
    </citation>
    <scope>NUCLEOTIDE SEQUENCE [LARGE SCALE GENOMIC DNA]</scope>
    <source>
        <strain evidence="2 3">DY-18</strain>
    </source>
</reference>
<dbReference type="GO" id="GO:0016301">
    <property type="term" value="F:kinase activity"/>
    <property type="evidence" value="ECO:0007669"/>
    <property type="project" value="UniProtKB-KW"/>
</dbReference>